<evidence type="ECO:0000256" key="2">
    <source>
        <dbReference type="SAM" id="Phobius"/>
    </source>
</evidence>
<dbReference type="EMBL" id="JAUPFM010000050">
    <property type="protein sequence ID" value="KAK2814401.1"/>
    <property type="molecule type" value="Genomic_DNA"/>
</dbReference>
<feature type="transmembrane region" description="Helical" evidence="2">
    <location>
        <begin position="20"/>
        <end position="41"/>
    </location>
</feature>
<feature type="compositionally biased region" description="Basic and acidic residues" evidence="1">
    <location>
        <begin position="118"/>
        <end position="132"/>
    </location>
</feature>
<feature type="region of interest" description="Disordered" evidence="1">
    <location>
        <begin position="106"/>
        <end position="139"/>
    </location>
</feature>
<dbReference type="AlphaFoldDB" id="A0AA88IDI4"/>
<name>A0AA88IDI4_CHASR</name>
<keyword evidence="4" id="KW-1185">Reference proteome</keyword>
<organism evidence="3 4">
    <name type="scientific">Channa striata</name>
    <name type="common">Snakehead murrel</name>
    <name type="synonym">Ophicephalus striatus</name>
    <dbReference type="NCBI Taxonomy" id="64152"/>
    <lineage>
        <taxon>Eukaryota</taxon>
        <taxon>Metazoa</taxon>
        <taxon>Chordata</taxon>
        <taxon>Craniata</taxon>
        <taxon>Vertebrata</taxon>
        <taxon>Euteleostomi</taxon>
        <taxon>Actinopterygii</taxon>
        <taxon>Neopterygii</taxon>
        <taxon>Teleostei</taxon>
        <taxon>Neoteleostei</taxon>
        <taxon>Acanthomorphata</taxon>
        <taxon>Anabantaria</taxon>
        <taxon>Anabantiformes</taxon>
        <taxon>Channoidei</taxon>
        <taxon>Channidae</taxon>
        <taxon>Channa</taxon>
    </lineage>
</organism>
<comment type="caution">
    <text evidence="3">The sequence shown here is derived from an EMBL/GenBank/DDBJ whole genome shotgun (WGS) entry which is preliminary data.</text>
</comment>
<sequence>MTRAPSLPLSRLCRNPGGSGYAAGVAPLAVVTDTVAASLGARQAFAKRRGAVGVAEGVVGVRRCQSRPEKMVHQVSGRSTLRVSSTCGRSTHPAFRDLSVARQGRFHHRQAGSIAGREPCDRDNTNNSDRRATARPRQSGDLCLRRPALSSAISQLEAGTRAPDALEGWLEDSCVRSRLPYPGAAARSRAEGYRQRANTPLLGSAAAREACRLKRLSRTAWFDSWRRARARPSRWCSIRRLFANSILSLCLLLLFLFPRFMRSSVTALYRGDLSIRGAASILPALRGIAAR</sequence>
<protein>
    <submittedName>
        <fullName evidence="3">Uncharacterized protein</fullName>
    </submittedName>
</protein>
<gene>
    <name evidence="3" type="ORF">Q5P01_000529</name>
</gene>
<evidence type="ECO:0000313" key="3">
    <source>
        <dbReference type="EMBL" id="KAK2814401.1"/>
    </source>
</evidence>
<proteinExistence type="predicted"/>
<dbReference type="Proteomes" id="UP001187415">
    <property type="component" value="Unassembled WGS sequence"/>
</dbReference>
<reference evidence="3" key="1">
    <citation type="submission" date="2023-07" db="EMBL/GenBank/DDBJ databases">
        <title>Chromosome-level Genome Assembly of Striped Snakehead (Channa striata).</title>
        <authorList>
            <person name="Liu H."/>
        </authorList>
    </citation>
    <scope>NUCLEOTIDE SEQUENCE</scope>
    <source>
        <strain evidence="3">Gz</strain>
        <tissue evidence="3">Muscle</tissue>
    </source>
</reference>
<keyword evidence="2" id="KW-0472">Membrane</keyword>
<keyword evidence="2" id="KW-1133">Transmembrane helix</keyword>
<accession>A0AA88IDI4</accession>
<evidence type="ECO:0000256" key="1">
    <source>
        <dbReference type="SAM" id="MobiDB-lite"/>
    </source>
</evidence>
<keyword evidence="2" id="KW-0812">Transmembrane</keyword>
<feature type="transmembrane region" description="Helical" evidence="2">
    <location>
        <begin position="241"/>
        <end position="261"/>
    </location>
</feature>
<evidence type="ECO:0000313" key="4">
    <source>
        <dbReference type="Proteomes" id="UP001187415"/>
    </source>
</evidence>